<sequence>MSDETSFGFGDIQPKRIRREAEDVAAVDRIADELGFVSRETTTIQRKAKQGPSGPAGQFNLRAAVADVNEFVDWCGRERMSYREGFGRLMEMKRRAERS</sequence>
<dbReference type="Proteomes" id="UP001223420">
    <property type="component" value="Unassembled WGS sequence"/>
</dbReference>
<reference evidence="1" key="1">
    <citation type="submission" date="2023-07" db="EMBL/GenBank/DDBJ databases">
        <title>Genomic Encyclopedia of Type Strains, Phase IV (KMG-IV): sequencing the most valuable type-strain genomes for metagenomic binning, comparative biology and taxonomic classification.</title>
        <authorList>
            <person name="Goeker M."/>
        </authorList>
    </citation>
    <scope>NUCLEOTIDE SEQUENCE</scope>
    <source>
        <strain evidence="1">DSM 19569</strain>
    </source>
</reference>
<dbReference type="EMBL" id="JAUSWL010000029">
    <property type="protein sequence ID" value="MDQ0547530.1"/>
    <property type="molecule type" value="Genomic_DNA"/>
</dbReference>
<evidence type="ECO:0000313" key="1">
    <source>
        <dbReference type="EMBL" id="MDQ0547530.1"/>
    </source>
</evidence>
<protein>
    <submittedName>
        <fullName evidence="1">Uncharacterized protein</fullName>
    </submittedName>
</protein>
<dbReference type="RefSeq" id="WP_307356229.1">
    <property type="nucleotide sequence ID" value="NZ_JAUSWL010000029.1"/>
</dbReference>
<accession>A0AAJ1X0P1</accession>
<proteinExistence type="predicted"/>
<gene>
    <name evidence="1" type="ORF">QO001_006489</name>
</gene>
<name>A0AAJ1X0P1_9HYPH</name>
<evidence type="ECO:0000313" key="2">
    <source>
        <dbReference type="Proteomes" id="UP001223420"/>
    </source>
</evidence>
<comment type="caution">
    <text evidence="1">The sequence shown here is derived from an EMBL/GenBank/DDBJ whole genome shotgun (WGS) entry which is preliminary data.</text>
</comment>
<dbReference type="AlphaFoldDB" id="A0AAJ1X0P1"/>
<organism evidence="1 2">
    <name type="scientific">Methylobacterium brachiatum</name>
    <dbReference type="NCBI Taxonomy" id="269660"/>
    <lineage>
        <taxon>Bacteria</taxon>
        <taxon>Pseudomonadati</taxon>
        <taxon>Pseudomonadota</taxon>
        <taxon>Alphaproteobacteria</taxon>
        <taxon>Hyphomicrobiales</taxon>
        <taxon>Methylobacteriaceae</taxon>
        <taxon>Methylobacterium</taxon>
    </lineage>
</organism>